<evidence type="ECO:0000256" key="1">
    <source>
        <dbReference type="ARBA" id="ARBA00001946"/>
    </source>
</evidence>
<dbReference type="OrthoDB" id="9765468at2"/>
<accession>A0A368JGJ3</accession>
<dbReference type="Pfam" id="PF00391">
    <property type="entry name" value="PEP-utilizers"/>
    <property type="match status" value="1"/>
</dbReference>
<comment type="pathway">
    <text evidence="3 15">Carbohydrate biosynthesis; gluconeogenesis.</text>
</comment>
<dbReference type="InterPro" id="IPR002192">
    <property type="entry name" value="PPDK_AMP/ATP-bd"/>
</dbReference>
<protein>
    <recommendedName>
        <fullName evidence="6 15">Phosphoenolpyruvate synthase</fullName>
        <shortName evidence="15">PEP synthase</shortName>
        <ecNumber evidence="5 15">2.7.9.2</ecNumber>
    </recommendedName>
    <alternativeName>
        <fullName evidence="13 15">Pyruvate, water dikinase</fullName>
    </alternativeName>
</protein>
<keyword evidence="19" id="KW-0670">Pyruvate</keyword>
<evidence type="ECO:0000256" key="12">
    <source>
        <dbReference type="ARBA" id="ARBA00022842"/>
    </source>
</evidence>
<dbReference type="InterPro" id="IPR018274">
    <property type="entry name" value="PEP_util_AS"/>
</dbReference>
<evidence type="ECO:0000256" key="9">
    <source>
        <dbReference type="ARBA" id="ARBA00022741"/>
    </source>
</evidence>
<dbReference type="InterPro" id="IPR040442">
    <property type="entry name" value="Pyrv_kinase-like_dom_sf"/>
</dbReference>
<evidence type="ECO:0000256" key="4">
    <source>
        <dbReference type="ARBA" id="ARBA00007837"/>
    </source>
</evidence>
<dbReference type="NCBIfam" id="NF005057">
    <property type="entry name" value="PRK06464.1"/>
    <property type="match status" value="1"/>
</dbReference>
<keyword evidence="8 15" id="KW-0479">Metal-binding</keyword>
<evidence type="ECO:0000256" key="6">
    <source>
        <dbReference type="ARBA" id="ARBA00021623"/>
    </source>
</evidence>
<keyword evidence="10 15" id="KW-0418">Kinase</keyword>
<keyword evidence="7 15" id="KW-0808">Transferase</keyword>
<dbReference type="GO" id="GO:0006094">
    <property type="term" value="P:gluconeogenesis"/>
    <property type="evidence" value="ECO:0007669"/>
    <property type="project" value="UniProtKB-UniPathway"/>
</dbReference>
<evidence type="ECO:0000259" key="17">
    <source>
        <dbReference type="Pfam" id="PF01326"/>
    </source>
</evidence>
<evidence type="ECO:0000256" key="10">
    <source>
        <dbReference type="ARBA" id="ARBA00022777"/>
    </source>
</evidence>
<feature type="domain" description="PEP-utilising enzyme mobile" evidence="16">
    <location>
        <begin position="387"/>
        <end position="452"/>
    </location>
</feature>
<comment type="catalytic activity">
    <reaction evidence="14 15">
        <text>pyruvate + ATP + H2O = phosphoenolpyruvate + AMP + phosphate + 2 H(+)</text>
        <dbReference type="Rhea" id="RHEA:11364"/>
        <dbReference type="ChEBI" id="CHEBI:15361"/>
        <dbReference type="ChEBI" id="CHEBI:15377"/>
        <dbReference type="ChEBI" id="CHEBI:15378"/>
        <dbReference type="ChEBI" id="CHEBI:30616"/>
        <dbReference type="ChEBI" id="CHEBI:43474"/>
        <dbReference type="ChEBI" id="CHEBI:58702"/>
        <dbReference type="ChEBI" id="CHEBI:456215"/>
        <dbReference type="EC" id="2.7.9.2"/>
    </reaction>
</comment>
<dbReference type="InterPro" id="IPR023151">
    <property type="entry name" value="PEP_util_CS"/>
</dbReference>
<keyword evidence="9 15" id="KW-0547">Nucleotide-binding</keyword>
<comment type="cofactor">
    <cofactor evidence="1 15">
        <name>Mg(2+)</name>
        <dbReference type="ChEBI" id="CHEBI:18420"/>
    </cofactor>
</comment>
<evidence type="ECO:0000256" key="2">
    <source>
        <dbReference type="ARBA" id="ARBA00002988"/>
    </source>
</evidence>
<evidence type="ECO:0000256" key="3">
    <source>
        <dbReference type="ARBA" id="ARBA00004742"/>
    </source>
</evidence>
<dbReference type="FunFam" id="3.30.470.20:FF:000017">
    <property type="entry name" value="Phosphoenolpyruvate synthase"/>
    <property type="match status" value="1"/>
</dbReference>
<dbReference type="AlphaFoldDB" id="A0A368JGJ3"/>
<dbReference type="InterPro" id="IPR006319">
    <property type="entry name" value="PEP_synth"/>
</dbReference>
<sequence>MNTWVLPFSQINNGMIAKVGGKNASLGEMFNGLRFYGVRIPDGFALTTDAYYEFLHHNELRMPIQALVGELDTRTFSNLHDIGHQIRSLIRKADFPPVLAEAISKAFIDLKHHFPNPIQVAVRSSATAEDLVTASFAGQHESFLNIQTEEQLLQACQACYASLFTDRAIKYRHDNGFDHLKVALSVGVQKMVRSDQASAGVCFTVDPDTSHENLMLITGSWGLGENVVLGNVNPDEFYVFKPSIAKRPNAIVSRKVGEKSVTMVYADSPEASQPTVNTDTPPERRDAFVLTDTEVNQLASWSLIIEEHYRKPMDIEWAKDGIDQQLYIVQARPITAFGSSTLQLTEYRLQAPGKTLTQGKGIGHRIVTGTARVVASPKDVPATIGASDILVTDITTPDWDPILKKVSAIITNRGGRTSHAAIVAREVGALAVVGTNNGTQVIADGATITVSCVDAQDGFVYEGALPFTQETIDLTELPKPRTQCNLILGDPSQALRLSQLPSQGVGLMRLEFIITNAIGIHPMALARFDQLTDETVRQEITQLTHHYTDKKEFFVDKLAQSVALVAASFYPRPVIVRMSDFKTNEYANLLGGRDFEPKEENPMLGWRGASRYYDPRYRDGFRLECDAMRRVRNQMGFTNVKLMIPFCRTVEEGKRVLQVMDEYGLARHENGLEVYVMAEIPSNIIQAEAFAELFDGFSIGSNDLTQLALGVDRDSSTVQGLFDENNPTVQTLIAMLIRKAHHAARPVGICGQGPSDNPAFARFLTEEGIDSISLTPDAFLRGLTTIHEAEIMLALDAL</sequence>
<comment type="caution">
    <text evidence="19">The sequence shown here is derived from an EMBL/GenBank/DDBJ whole genome shotgun (WGS) entry which is preliminary data.</text>
</comment>
<evidence type="ECO:0000256" key="15">
    <source>
        <dbReference type="PIRNR" id="PIRNR000854"/>
    </source>
</evidence>
<comment type="similarity">
    <text evidence="4 15">Belongs to the PEP-utilizing enzyme family.</text>
</comment>
<reference evidence="19 20" key="1">
    <citation type="submission" date="2018-07" db="EMBL/GenBank/DDBJ databases">
        <title>Genome analysis of Larkinella rosea.</title>
        <authorList>
            <person name="Zhou Z."/>
            <person name="Wang G."/>
        </authorList>
    </citation>
    <scope>NUCLEOTIDE SEQUENCE [LARGE SCALE GENOMIC DNA]</scope>
    <source>
        <strain evidence="20">zzj9</strain>
    </source>
</reference>
<dbReference type="InterPro" id="IPR036637">
    <property type="entry name" value="Phosphohistidine_dom_sf"/>
</dbReference>
<dbReference type="PANTHER" id="PTHR43030">
    <property type="entry name" value="PHOSPHOENOLPYRUVATE SYNTHASE"/>
    <property type="match status" value="1"/>
</dbReference>
<dbReference type="Gene3D" id="3.50.30.10">
    <property type="entry name" value="Phosphohistidine domain"/>
    <property type="match status" value="1"/>
</dbReference>
<evidence type="ECO:0000256" key="11">
    <source>
        <dbReference type="ARBA" id="ARBA00022840"/>
    </source>
</evidence>
<evidence type="ECO:0000256" key="5">
    <source>
        <dbReference type="ARBA" id="ARBA00011996"/>
    </source>
</evidence>
<evidence type="ECO:0000313" key="19">
    <source>
        <dbReference type="EMBL" id="RCR66780.1"/>
    </source>
</evidence>
<dbReference type="PROSITE" id="PS00370">
    <property type="entry name" value="PEP_ENZYMES_PHOS_SITE"/>
    <property type="match status" value="1"/>
</dbReference>
<dbReference type="GO" id="GO:0008986">
    <property type="term" value="F:pyruvate, water dikinase activity"/>
    <property type="evidence" value="ECO:0007669"/>
    <property type="project" value="UniProtKB-EC"/>
</dbReference>
<dbReference type="InterPro" id="IPR013815">
    <property type="entry name" value="ATP_grasp_subdomain_1"/>
</dbReference>
<dbReference type="SUPFAM" id="SSF51621">
    <property type="entry name" value="Phosphoenolpyruvate/pyruvate domain"/>
    <property type="match status" value="1"/>
</dbReference>
<dbReference type="PROSITE" id="PS00742">
    <property type="entry name" value="PEP_ENZYMES_2"/>
    <property type="match status" value="1"/>
</dbReference>
<keyword evidence="20" id="KW-1185">Reference proteome</keyword>
<evidence type="ECO:0000256" key="7">
    <source>
        <dbReference type="ARBA" id="ARBA00022679"/>
    </source>
</evidence>
<evidence type="ECO:0000256" key="14">
    <source>
        <dbReference type="ARBA" id="ARBA00047700"/>
    </source>
</evidence>
<dbReference type="SUPFAM" id="SSF52009">
    <property type="entry name" value="Phosphohistidine domain"/>
    <property type="match status" value="1"/>
</dbReference>
<dbReference type="PRINTS" id="PR01736">
    <property type="entry name" value="PHPHTRNFRASE"/>
</dbReference>
<proteinExistence type="inferred from homology"/>
<evidence type="ECO:0000256" key="13">
    <source>
        <dbReference type="ARBA" id="ARBA00033470"/>
    </source>
</evidence>
<dbReference type="Proteomes" id="UP000253383">
    <property type="component" value="Unassembled WGS sequence"/>
</dbReference>
<keyword evidence="12 15" id="KW-0460">Magnesium</keyword>
<dbReference type="FunFam" id="3.30.1490.20:FF:000010">
    <property type="entry name" value="Phosphoenolpyruvate synthase"/>
    <property type="match status" value="1"/>
</dbReference>
<dbReference type="GO" id="GO:0005524">
    <property type="term" value="F:ATP binding"/>
    <property type="evidence" value="ECO:0007669"/>
    <property type="project" value="UniProtKB-KW"/>
</dbReference>
<feature type="domain" description="Pyruvate phosphate dikinase AMP/ATP-binding" evidence="17">
    <location>
        <begin position="18"/>
        <end position="339"/>
    </location>
</feature>
<dbReference type="EMBL" id="QOWE01000024">
    <property type="protein sequence ID" value="RCR66780.1"/>
    <property type="molecule type" value="Genomic_DNA"/>
</dbReference>
<dbReference type="InterPro" id="IPR015813">
    <property type="entry name" value="Pyrv/PenolPyrv_kinase-like_dom"/>
</dbReference>
<dbReference type="Gene3D" id="3.20.20.60">
    <property type="entry name" value="Phosphoenolpyruvate-binding domains"/>
    <property type="match status" value="1"/>
</dbReference>
<dbReference type="PANTHER" id="PTHR43030:SF1">
    <property type="entry name" value="PHOSPHOENOLPYRUVATE SYNTHASE"/>
    <property type="match status" value="1"/>
</dbReference>
<dbReference type="Gene3D" id="3.30.1490.20">
    <property type="entry name" value="ATP-grasp fold, A domain"/>
    <property type="match status" value="1"/>
</dbReference>
<dbReference type="Pfam" id="PF01326">
    <property type="entry name" value="PPDK_N"/>
    <property type="match status" value="1"/>
</dbReference>
<dbReference type="PIRSF" id="PIRSF000854">
    <property type="entry name" value="PEP_synthase"/>
    <property type="match status" value="1"/>
</dbReference>
<dbReference type="Gene3D" id="3.30.470.20">
    <property type="entry name" value="ATP-grasp fold, B domain"/>
    <property type="match status" value="1"/>
</dbReference>
<feature type="domain" description="PEP-utilising enzyme C-terminal" evidence="18">
    <location>
        <begin position="488"/>
        <end position="781"/>
    </location>
</feature>
<keyword evidence="11 15" id="KW-0067">ATP-binding</keyword>
<evidence type="ECO:0000256" key="8">
    <source>
        <dbReference type="ARBA" id="ARBA00022723"/>
    </source>
</evidence>
<dbReference type="InterPro" id="IPR008279">
    <property type="entry name" value="PEP-util_enz_mobile_dom"/>
</dbReference>
<dbReference type="UniPathway" id="UPA00138"/>
<dbReference type="Pfam" id="PF02896">
    <property type="entry name" value="PEP-utilizers_C"/>
    <property type="match status" value="1"/>
</dbReference>
<dbReference type="SUPFAM" id="SSF56059">
    <property type="entry name" value="Glutathione synthetase ATP-binding domain-like"/>
    <property type="match status" value="1"/>
</dbReference>
<evidence type="ECO:0000259" key="18">
    <source>
        <dbReference type="Pfam" id="PF02896"/>
    </source>
</evidence>
<dbReference type="RefSeq" id="WP_114408774.1">
    <property type="nucleotide sequence ID" value="NZ_QOWE01000024.1"/>
</dbReference>
<dbReference type="InterPro" id="IPR000121">
    <property type="entry name" value="PEP_util_C"/>
</dbReference>
<gene>
    <name evidence="19" type="ORF">DUE52_24820</name>
</gene>
<organism evidence="19 20">
    <name type="scientific">Larkinella punicea</name>
    <dbReference type="NCBI Taxonomy" id="2315727"/>
    <lineage>
        <taxon>Bacteria</taxon>
        <taxon>Pseudomonadati</taxon>
        <taxon>Bacteroidota</taxon>
        <taxon>Cytophagia</taxon>
        <taxon>Cytophagales</taxon>
        <taxon>Spirosomataceae</taxon>
        <taxon>Larkinella</taxon>
    </lineage>
</organism>
<dbReference type="NCBIfam" id="TIGR01418">
    <property type="entry name" value="PEP_synth"/>
    <property type="match status" value="1"/>
</dbReference>
<comment type="function">
    <text evidence="2 15">Catalyzes the phosphorylation of pyruvate to phosphoenolpyruvate.</text>
</comment>
<evidence type="ECO:0000313" key="20">
    <source>
        <dbReference type="Proteomes" id="UP000253383"/>
    </source>
</evidence>
<dbReference type="GO" id="GO:0046872">
    <property type="term" value="F:metal ion binding"/>
    <property type="evidence" value="ECO:0007669"/>
    <property type="project" value="UniProtKB-KW"/>
</dbReference>
<dbReference type="EC" id="2.7.9.2" evidence="5 15"/>
<evidence type="ECO:0000259" key="16">
    <source>
        <dbReference type="Pfam" id="PF00391"/>
    </source>
</evidence>
<name>A0A368JGJ3_9BACT</name>